<protein>
    <recommendedName>
        <fullName evidence="4">Protein TsetseEP domain-containing protein</fullName>
    </recommendedName>
</protein>
<dbReference type="EMBL" id="JRES01000321">
    <property type="protein sequence ID" value="KNC32320.1"/>
    <property type="molecule type" value="Genomic_DNA"/>
</dbReference>
<dbReference type="Proteomes" id="UP000037069">
    <property type="component" value="Unassembled WGS sequence"/>
</dbReference>
<keyword evidence="1" id="KW-0732">Signal</keyword>
<evidence type="ECO:0000256" key="1">
    <source>
        <dbReference type="SAM" id="SignalP"/>
    </source>
</evidence>
<feature type="signal peptide" evidence="1">
    <location>
        <begin position="1"/>
        <end position="19"/>
    </location>
</feature>
<accession>A0A0L0CJ91</accession>
<evidence type="ECO:0000313" key="3">
    <source>
        <dbReference type="Proteomes" id="UP000037069"/>
    </source>
</evidence>
<reference evidence="2 3" key="1">
    <citation type="journal article" date="2015" name="Nat. Commun.">
        <title>Lucilia cuprina genome unlocks parasitic fly biology to underpin future interventions.</title>
        <authorList>
            <person name="Anstead C.A."/>
            <person name="Korhonen P.K."/>
            <person name="Young N.D."/>
            <person name="Hall R.S."/>
            <person name="Jex A.R."/>
            <person name="Murali S.C."/>
            <person name="Hughes D.S."/>
            <person name="Lee S.F."/>
            <person name="Perry T."/>
            <person name="Stroehlein A.J."/>
            <person name="Ansell B.R."/>
            <person name="Breugelmans B."/>
            <person name="Hofmann A."/>
            <person name="Qu J."/>
            <person name="Dugan S."/>
            <person name="Lee S.L."/>
            <person name="Chao H."/>
            <person name="Dinh H."/>
            <person name="Han Y."/>
            <person name="Doddapaneni H.V."/>
            <person name="Worley K.C."/>
            <person name="Muzny D.M."/>
            <person name="Ioannidis P."/>
            <person name="Waterhouse R.M."/>
            <person name="Zdobnov E.M."/>
            <person name="James P.J."/>
            <person name="Bagnall N.H."/>
            <person name="Kotze A.C."/>
            <person name="Gibbs R.A."/>
            <person name="Richards S."/>
            <person name="Batterham P."/>
            <person name="Gasser R.B."/>
        </authorList>
    </citation>
    <scope>NUCLEOTIDE SEQUENCE [LARGE SCALE GENOMIC DNA]</scope>
    <source>
        <strain evidence="2 3">LS</strain>
        <tissue evidence="2">Full body</tissue>
    </source>
</reference>
<proteinExistence type="predicted"/>
<organism evidence="2 3">
    <name type="scientific">Lucilia cuprina</name>
    <name type="common">Green bottle fly</name>
    <name type="synonym">Australian sheep blowfly</name>
    <dbReference type="NCBI Taxonomy" id="7375"/>
    <lineage>
        <taxon>Eukaryota</taxon>
        <taxon>Metazoa</taxon>
        <taxon>Ecdysozoa</taxon>
        <taxon>Arthropoda</taxon>
        <taxon>Hexapoda</taxon>
        <taxon>Insecta</taxon>
        <taxon>Pterygota</taxon>
        <taxon>Neoptera</taxon>
        <taxon>Endopterygota</taxon>
        <taxon>Diptera</taxon>
        <taxon>Brachycera</taxon>
        <taxon>Muscomorpha</taxon>
        <taxon>Oestroidea</taxon>
        <taxon>Calliphoridae</taxon>
        <taxon>Luciliinae</taxon>
        <taxon>Lucilia</taxon>
    </lineage>
</organism>
<name>A0A0L0CJ91_LUCCU</name>
<feature type="chain" id="PRO_5005536507" description="Protein TsetseEP domain-containing protein" evidence="1">
    <location>
        <begin position="20"/>
        <end position="301"/>
    </location>
</feature>
<gene>
    <name evidence="2" type="ORF">FF38_13999</name>
</gene>
<dbReference type="AlphaFoldDB" id="A0A0L0CJ91"/>
<evidence type="ECO:0008006" key="4">
    <source>
        <dbReference type="Google" id="ProtNLM"/>
    </source>
</evidence>
<keyword evidence="3" id="KW-1185">Reference proteome</keyword>
<evidence type="ECO:0000313" key="2">
    <source>
        <dbReference type="EMBL" id="KNC32320.1"/>
    </source>
</evidence>
<sequence length="301" mass="34617">MHKIVAVVCFIFTAPLAKGNPDYNQDRNFTFLPIFPDNYVQNTTMDIDAYINLNRQQHEQTIREFDIRIEIFNQTYAASLEIMNKQLELLIFELEQANEKLDPLVVISEFSKECVNKYRHIIPQIDNTRSRMVNCINQAVHKLPNLLVDVIQIRNFLDNYYKNTFETNILSCQRLNAKSPHNITLCITQVVADTNTYTIVNQKQFAYKIDTLLCGCNLILKQTLDCSFAVESETISAIAEAVTLINRCLAGLDNCKQTCTGNSCEDVYFMDRSEVDFSSKVMGNPFFARNDVKNCLMIKIK</sequence>
<dbReference type="OrthoDB" id="7999179at2759"/>
<comment type="caution">
    <text evidence="2">The sequence shown here is derived from an EMBL/GenBank/DDBJ whole genome shotgun (WGS) entry which is preliminary data.</text>
</comment>